<evidence type="ECO:0000313" key="2">
    <source>
        <dbReference type="EMBL" id="NJQ05496.1"/>
    </source>
</evidence>
<reference evidence="2 3" key="1">
    <citation type="submission" date="2020-03" db="EMBL/GenBank/DDBJ databases">
        <title>Draft genome of Streptomyces sp. ventii, isolated from the Axial Seamount in the Pacific Ocean, and resequencing of the two type strains Streptomyces lonarensis strain NCL 716 and Streptomyces bohaiensis strain 11A07.</title>
        <authorList>
            <person name="Loughran R.M."/>
            <person name="Pfannmuller K.M."/>
            <person name="Wasson B.J."/>
            <person name="Deadmond M.C."/>
            <person name="Paddock B.E."/>
            <person name="Koyack M.J."/>
            <person name="Gallegos D.A."/>
            <person name="Mitchell E.A."/>
            <person name="Ushijima B."/>
            <person name="Saw J.H."/>
            <person name="Mcphail K.L."/>
            <person name="Videau P."/>
        </authorList>
    </citation>
    <scope>NUCLEOTIDE SEQUENCE [LARGE SCALE GENOMIC DNA]</scope>
    <source>
        <strain evidence="2 3">NCL716</strain>
    </source>
</reference>
<dbReference type="AlphaFoldDB" id="A0A7X6CZL8"/>
<organism evidence="2 3">
    <name type="scientific">Streptomyces lonarensis</name>
    <dbReference type="NCBI Taxonomy" id="700599"/>
    <lineage>
        <taxon>Bacteria</taxon>
        <taxon>Bacillati</taxon>
        <taxon>Actinomycetota</taxon>
        <taxon>Actinomycetes</taxon>
        <taxon>Kitasatosporales</taxon>
        <taxon>Streptomycetaceae</taxon>
        <taxon>Streptomyces</taxon>
    </lineage>
</organism>
<evidence type="ECO:0000313" key="3">
    <source>
        <dbReference type="Proteomes" id="UP000578686"/>
    </source>
</evidence>
<accession>A0A7X6CZL8</accession>
<dbReference type="Proteomes" id="UP000578686">
    <property type="component" value="Unassembled WGS sequence"/>
</dbReference>
<protein>
    <submittedName>
        <fullName evidence="2">Uncharacterized protein</fullName>
    </submittedName>
</protein>
<feature type="region of interest" description="Disordered" evidence="1">
    <location>
        <begin position="1"/>
        <end position="31"/>
    </location>
</feature>
<comment type="caution">
    <text evidence="2">The sequence shown here is derived from an EMBL/GenBank/DDBJ whole genome shotgun (WGS) entry which is preliminary data.</text>
</comment>
<name>A0A7X6CZL8_9ACTN</name>
<evidence type="ECO:0000256" key="1">
    <source>
        <dbReference type="SAM" id="MobiDB-lite"/>
    </source>
</evidence>
<keyword evidence="3" id="KW-1185">Reference proteome</keyword>
<proteinExistence type="predicted"/>
<sequence>MAVGAREVAARRAPDQIPDPRPTNPGQPGRWLTIRTPRTGPATAEAWCVCGWHLTAHGTDHVHQLISLHTDHPAICPTHPEGTTS</sequence>
<dbReference type="EMBL" id="JAAVJD010000039">
    <property type="protein sequence ID" value="NJQ05496.1"/>
    <property type="molecule type" value="Genomic_DNA"/>
</dbReference>
<gene>
    <name evidence="2" type="ORF">HCN56_07880</name>
</gene>
<dbReference type="RefSeq" id="WP_167968779.1">
    <property type="nucleotide sequence ID" value="NZ_JAAVJD010000039.1"/>
</dbReference>